<dbReference type="SUPFAM" id="SSF102114">
    <property type="entry name" value="Radical SAM enzymes"/>
    <property type="match status" value="1"/>
</dbReference>
<evidence type="ECO:0000256" key="1">
    <source>
        <dbReference type="ARBA" id="ARBA00022723"/>
    </source>
</evidence>
<evidence type="ECO:0000256" key="2">
    <source>
        <dbReference type="ARBA" id="ARBA00023004"/>
    </source>
</evidence>
<name>A0A833DV55_9CREN</name>
<dbReference type="GO" id="GO:0003824">
    <property type="term" value="F:catalytic activity"/>
    <property type="evidence" value="ECO:0007669"/>
    <property type="project" value="InterPro"/>
</dbReference>
<evidence type="ECO:0000259" key="4">
    <source>
        <dbReference type="PROSITE" id="PS51918"/>
    </source>
</evidence>
<protein>
    <submittedName>
        <fullName evidence="5">Radical SAM protein</fullName>
    </submittedName>
</protein>
<dbReference type="EMBL" id="DQTV01000065">
    <property type="protein sequence ID" value="HIP57130.1"/>
    <property type="molecule type" value="Genomic_DNA"/>
</dbReference>
<dbReference type="PANTHER" id="PTHR43432:SF3">
    <property type="entry name" value="SLR0285 PROTEIN"/>
    <property type="match status" value="1"/>
</dbReference>
<dbReference type="Pfam" id="PF04055">
    <property type="entry name" value="Radical_SAM"/>
    <property type="match status" value="1"/>
</dbReference>
<dbReference type="InterPro" id="IPR006638">
    <property type="entry name" value="Elp3/MiaA/NifB-like_rSAM"/>
</dbReference>
<dbReference type="SFLD" id="SFLDS00029">
    <property type="entry name" value="Radical_SAM"/>
    <property type="match status" value="1"/>
</dbReference>
<dbReference type="AlphaFoldDB" id="A0A833DV55"/>
<dbReference type="SFLD" id="SFLDG01084">
    <property type="entry name" value="Uncharacterised_Radical_SAM_Su"/>
    <property type="match status" value="1"/>
</dbReference>
<evidence type="ECO:0000313" key="5">
    <source>
        <dbReference type="EMBL" id="HIP57130.1"/>
    </source>
</evidence>
<gene>
    <name evidence="5" type="ORF">EYH02_03560</name>
</gene>
<evidence type="ECO:0000313" key="6">
    <source>
        <dbReference type="Proteomes" id="UP000605805"/>
    </source>
</evidence>
<dbReference type="Proteomes" id="UP000605805">
    <property type="component" value="Unassembled WGS sequence"/>
</dbReference>
<feature type="domain" description="Radical SAM core" evidence="4">
    <location>
        <begin position="19"/>
        <end position="249"/>
    </location>
</feature>
<comment type="caution">
    <text evidence="5">The sequence shown here is derived from an EMBL/GenBank/DDBJ whole genome shotgun (WGS) entry which is preliminary data.</text>
</comment>
<dbReference type="InterPro" id="IPR040086">
    <property type="entry name" value="MJ0683-like"/>
</dbReference>
<dbReference type="InterPro" id="IPR007197">
    <property type="entry name" value="rSAM"/>
</dbReference>
<accession>A0A833DV55</accession>
<organism evidence="5 6">
    <name type="scientific">Ignisphaera aggregans</name>
    <dbReference type="NCBI Taxonomy" id="334771"/>
    <lineage>
        <taxon>Archaea</taxon>
        <taxon>Thermoproteota</taxon>
        <taxon>Thermoprotei</taxon>
        <taxon>Desulfurococcales</taxon>
        <taxon>Desulfurococcaceae</taxon>
        <taxon>Ignisphaera</taxon>
    </lineage>
</organism>
<keyword evidence="3" id="KW-0411">Iron-sulfur</keyword>
<evidence type="ECO:0000256" key="3">
    <source>
        <dbReference type="ARBA" id="ARBA00023014"/>
    </source>
</evidence>
<dbReference type="PANTHER" id="PTHR43432">
    <property type="entry name" value="SLR0285 PROTEIN"/>
    <property type="match status" value="1"/>
</dbReference>
<dbReference type="GO" id="GO:0051536">
    <property type="term" value="F:iron-sulfur cluster binding"/>
    <property type="evidence" value="ECO:0007669"/>
    <property type="project" value="UniProtKB-KW"/>
</dbReference>
<dbReference type="GO" id="GO:0046872">
    <property type="term" value="F:metal ion binding"/>
    <property type="evidence" value="ECO:0007669"/>
    <property type="project" value="UniProtKB-KW"/>
</dbReference>
<keyword evidence="2" id="KW-0408">Iron</keyword>
<dbReference type="Gene3D" id="3.80.30.30">
    <property type="match status" value="1"/>
</dbReference>
<dbReference type="SMART" id="SM00729">
    <property type="entry name" value="Elp3"/>
    <property type="match status" value="1"/>
</dbReference>
<proteinExistence type="predicted"/>
<reference evidence="5" key="1">
    <citation type="journal article" date="2020" name="ISME J.">
        <title>Gammaproteobacteria mediating utilization of methyl-, sulfur- and petroleum organic compounds in deep ocean hydrothermal plumes.</title>
        <authorList>
            <person name="Zhou Z."/>
            <person name="Liu Y."/>
            <person name="Pan J."/>
            <person name="Cron B.R."/>
            <person name="Toner B.M."/>
            <person name="Anantharaman K."/>
            <person name="Breier J.A."/>
            <person name="Dick G.J."/>
            <person name="Li M."/>
        </authorList>
    </citation>
    <scope>NUCLEOTIDE SEQUENCE</scope>
    <source>
        <strain evidence="5">SZUA-1435</strain>
    </source>
</reference>
<dbReference type="CDD" id="cd01335">
    <property type="entry name" value="Radical_SAM"/>
    <property type="match status" value="1"/>
</dbReference>
<sequence>MYMKFSVIKPFDPWRSPMCTCPRKWVLNTYTGCGHRCLYCYASSYIPNHFTPRLKRMVVERAEYDLKHIPRGALIEMSTSSDPYTPPEAERQFTRKLIHRVLSRGMRLLITTKSDLVVRDIDILSKHLGRVAVAITITTINDGLARRLEPGAPSPTSRIEAIRLLRRAGIPVIVRVDPIIPYINDEYRALRDLIKRVADAGALQITSSTYKAKADSLVRMKRAFPELADKLDELYKVRGVRIHGYMYLEERLRYSYMRMVKEVAEEHGLIFESCREGFTNIGTPGFACDGSTFTFPEVYEELRRL</sequence>
<keyword evidence="1" id="KW-0479">Metal-binding</keyword>
<dbReference type="PROSITE" id="PS51918">
    <property type="entry name" value="RADICAL_SAM"/>
    <property type="match status" value="1"/>
</dbReference>
<dbReference type="InterPro" id="IPR058240">
    <property type="entry name" value="rSAM_sf"/>
</dbReference>